<dbReference type="InterPro" id="IPR041500">
    <property type="entry name" value="RecC_C"/>
</dbReference>
<feature type="domain" description="RecC C-terminal" evidence="11">
    <location>
        <begin position="809"/>
        <end position="1036"/>
    </location>
</feature>
<dbReference type="Pfam" id="PF17946">
    <property type="entry name" value="RecC_C"/>
    <property type="match status" value="1"/>
</dbReference>
<evidence type="ECO:0000256" key="10">
    <source>
        <dbReference type="HAMAP-Rule" id="MF_01486"/>
    </source>
</evidence>
<evidence type="ECO:0000256" key="6">
    <source>
        <dbReference type="ARBA" id="ARBA00022839"/>
    </source>
</evidence>
<evidence type="ECO:0000259" key="11">
    <source>
        <dbReference type="Pfam" id="PF17946"/>
    </source>
</evidence>
<dbReference type="EMBL" id="FR872640">
    <property type="protein sequence ID" value="CCB90823.1"/>
    <property type="molecule type" value="Genomic_DNA"/>
</dbReference>
<gene>
    <name evidence="10 12" type="primary">recC</name>
    <name evidence="12" type="ORF">WCH_CT16860</name>
</gene>
<dbReference type="GO" id="GO:0000724">
    <property type="term" value="P:double-strand break repair via homologous recombination"/>
    <property type="evidence" value="ECO:0007669"/>
    <property type="project" value="UniProtKB-UniRule"/>
</dbReference>
<evidence type="ECO:0000256" key="2">
    <source>
        <dbReference type="ARBA" id="ARBA00022741"/>
    </source>
</evidence>
<evidence type="ECO:0000256" key="5">
    <source>
        <dbReference type="ARBA" id="ARBA00022806"/>
    </source>
</evidence>
<dbReference type="PANTHER" id="PTHR30591">
    <property type="entry name" value="RECBCD ENZYME SUBUNIT RECC"/>
    <property type="match status" value="1"/>
</dbReference>
<keyword evidence="9 10" id="KW-0234">DNA repair</keyword>
<dbReference type="GO" id="GO:0005524">
    <property type="term" value="F:ATP binding"/>
    <property type="evidence" value="ECO:0007669"/>
    <property type="project" value="UniProtKB-UniRule"/>
</dbReference>
<keyword evidence="1 10" id="KW-0540">Nuclease</keyword>
<comment type="subunit">
    <text evidence="10">Heterotrimer of RecB, RecC and RecD. All subunits contribute to DNA-binding.</text>
</comment>
<reference evidence="12" key="1">
    <citation type="submission" date="2011-05" db="EMBL/GenBank/DDBJ databases">
        <title>Unity in variety -- the pan-genome of the Chlamydiae.</title>
        <authorList>
            <person name="Collingro A."/>
            <person name="Tischler P."/>
            <person name="Weinmaier T."/>
            <person name="Penz T."/>
            <person name="Heinz E."/>
            <person name="Brunham R.C."/>
            <person name="Read T.D."/>
            <person name="Bavoil P.M."/>
            <person name="Sachse K."/>
            <person name="Kahane S."/>
            <person name="Friedman M.G."/>
            <person name="Rattei T."/>
            <person name="Myers G.S.A."/>
            <person name="Horn M."/>
        </authorList>
    </citation>
    <scope>NUCLEOTIDE SEQUENCE</scope>
    <source>
        <strain evidence="12">2032/99</strain>
    </source>
</reference>
<dbReference type="SUPFAM" id="SSF52980">
    <property type="entry name" value="Restriction endonuclease-like"/>
    <property type="match status" value="1"/>
</dbReference>
<dbReference type="InterPro" id="IPR027417">
    <property type="entry name" value="P-loop_NTPase"/>
</dbReference>
<accession>F8LBF9</accession>
<evidence type="ECO:0000256" key="4">
    <source>
        <dbReference type="ARBA" id="ARBA00022801"/>
    </source>
</evidence>
<dbReference type="InterPro" id="IPR006697">
    <property type="entry name" value="RecC"/>
</dbReference>
<dbReference type="Gene3D" id="3.40.50.300">
    <property type="entry name" value="P-loop containing nucleotide triphosphate hydrolases"/>
    <property type="match status" value="2"/>
</dbReference>
<dbReference type="HAMAP" id="MF_01486">
    <property type="entry name" value="RecC"/>
    <property type="match status" value="1"/>
</dbReference>
<evidence type="ECO:0000256" key="7">
    <source>
        <dbReference type="ARBA" id="ARBA00022840"/>
    </source>
</evidence>
<keyword evidence="7 10" id="KW-0067">ATP-binding</keyword>
<keyword evidence="6 10" id="KW-0269">Exonuclease</keyword>
<evidence type="ECO:0000256" key="3">
    <source>
        <dbReference type="ARBA" id="ARBA00022763"/>
    </source>
</evidence>
<dbReference type="GO" id="GO:0003677">
    <property type="term" value="F:DNA binding"/>
    <property type="evidence" value="ECO:0007669"/>
    <property type="project" value="UniProtKB-UniRule"/>
</dbReference>
<dbReference type="GO" id="GO:0003678">
    <property type="term" value="F:DNA helicase activity"/>
    <property type="evidence" value="ECO:0007669"/>
    <property type="project" value="UniProtKB-UniRule"/>
</dbReference>
<dbReference type="InterPro" id="IPR011335">
    <property type="entry name" value="Restrct_endonuc-II-like"/>
</dbReference>
<dbReference type="PANTHER" id="PTHR30591:SF1">
    <property type="entry name" value="RECBCD ENZYME SUBUNIT RECC"/>
    <property type="match status" value="1"/>
</dbReference>
<protein>
    <recommendedName>
        <fullName evidence="10">RecBCD enzyme subunit RecC</fullName>
    </recommendedName>
    <alternativeName>
        <fullName evidence="10">Exonuclease V subunit RecC</fullName>
        <shortName evidence="10">ExoV subunit RecC</shortName>
    </alternativeName>
    <alternativeName>
        <fullName evidence="10">Helicase/nuclease RecBCD subunit RecC</fullName>
    </alternativeName>
</protein>
<evidence type="ECO:0000256" key="1">
    <source>
        <dbReference type="ARBA" id="ARBA00022722"/>
    </source>
</evidence>
<keyword evidence="8 10" id="KW-0238">DNA-binding</keyword>
<dbReference type="GO" id="GO:0008854">
    <property type="term" value="F:exodeoxyribonuclease V activity"/>
    <property type="evidence" value="ECO:0007669"/>
    <property type="project" value="InterPro"/>
</dbReference>
<comment type="similarity">
    <text evidence="10">Belongs to the RecC family.</text>
</comment>
<keyword evidence="4 10" id="KW-0378">Hydrolase</keyword>
<comment type="function">
    <text evidence="10">A helicase/nuclease that prepares dsDNA breaks (DSB) for recombinational DNA repair. Binds to DSBs and unwinds DNA via a highly rapid and processive ATP-dependent bidirectional helicase activity. Unwinds dsDNA until it encounters a Chi (crossover hotspot instigator) sequence from the 3' direction. Cuts ssDNA a few nucleotides 3' to the Chi site. The properties and activities of the enzyme are changed at Chi. The Chi-altered holoenzyme produces a long 3'-ssDNA overhang and facilitates RecA-binding to the ssDNA for homologous DNA recombination and repair. Holoenzyme degrades any linearized DNA that is unable to undergo homologous recombination. In the holoenzyme this subunit recognizes the wild-type Chi sequence, and when added to isolated RecB increases its ATP-dependent helicase processivity.</text>
</comment>
<keyword evidence="5 10" id="KW-0347">Helicase</keyword>
<evidence type="ECO:0000313" key="12">
    <source>
        <dbReference type="EMBL" id="CCB90823.1"/>
    </source>
</evidence>
<proteinExistence type="inferred from homology"/>
<evidence type="ECO:0000256" key="9">
    <source>
        <dbReference type="ARBA" id="ARBA00023204"/>
    </source>
</evidence>
<dbReference type="GO" id="GO:0009338">
    <property type="term" value="C:exodeoxyribonuclease V complex"/>
    <property type="evidence" value="ECO:0007669"/>
    <property type="project" value="InterPro"/>
</dbReference>
<dbReference type="SUPFAM" id="SSF52540">
    <property type="entry name" value="P-loop containing nucleoside triphosphate hydrolases"/>
    <property type="match status" value="2"/>
</dbReference>
<name>F8LBF9_9BACT</name>
<dbReference type="PIRSF" id="PIRSF000980">
    <property type="entry name" value="RecC"/>
    <property type="match status" value="1"/>
</dbReference>
<keyword evidence="3 10" id="KW-0227">DNA damage</keyword>
<keyword evidence="2 10" id="KW-0547">Nucleotide-binding</keyword>
<dbReference type="AlphaFoldDB" id="F8LBF9"/>
<evidence type="ECO:0000256" key="8">
    <source>
        <dbReference type="ARBA" id="ARBA00023125"/>
    </source>
</evidence>
<sequence length="1106" mass="128347">MSPSIQVLLSNQTEILYQRLKEQLFTSDTDPFTIRVVVVPSKVMKNWLSLKLAEDLGVAAGIECLFLEPAMQRLQKLLEDPEENAFQLPSRVVLALSIEREIRQALKSEKSEIWKPLKDHLLDKRRKNLTGKGEKRLVSLSDQLAVLFAQYDKYGRKMLQRWQKEEPAGWQELLWKRIVVKVGPESFFWKKGNVTVHLFALSYISRQQHQMLCSLSSHVPVCYYLLSPCEVFWSDLLSDKENSRLIRCWENQGMSAEALSEATELLFERNPLLANWGKLGRLMAAQIEETTLQTDENYRELDQESTCLQALQMDLLKLRNGKFLEKRSFKEDNSIQIHVSTSKTREVQALYQTLLGIIDQHREIDPYDIVVMAPNIKVYEPMIRAVFQSPQSQLNCQIMDLNLLDQSDVVKGFFHLLDLAETRWENESVLNLFSFFSFQEKQGLTQTEVEKIGKWVRDTKIRWGIDARHRSEILLRNHCEKGMLDNSAAGTWKMGIDRLLLGTAMILPSGIEEKARFNRRPLREVAASDQELLGEWAFLMGKLREDLSLLSSEKKMPLDEWSEYLLYLLHQYFSWNRASEKEKAQAETLAKSIELLRIADAGAKDFYPFSTVIFHLKKALELQEVHDRENYVQAVRFCSMLPMRAVPAKVVVMMGMSEENYPRKEDKTILNQLYFQKGVDPFPSTTEFDRYLFLEAVLSARQSLILSYHKKEQGGEKLNECSLLISELVHYLDQSFSISGLKPSESIVYEHPFYSFDKKYFQEGQKIRSYSMPDYLAALSYYKVENKSSYRFLPAFHSPSSLTNQKFEVIDVKEIKRLARNPFRFYFQKRLGIFLKEEEETSTEETLTLSPLDLSKFRKESWRISMDKMLQIAELEGMIPVGPFRDLSIRKAAAEAASVAENMTQLSLKPSDLFEIQFCETCSTPRKEENRWVLPPLIVELESGFVRLEGFLGEGSLEGMIAYKKGEKRDIVELWPLYLIWCRAIEEHALPFRKDLLFIRSGERKESWLESSLESLKDYISYFNQASHVVSPLIPEWVEALTKEKASELEKALNLSLNGDFFYNDEVKWICRGGNALDSEEMHAAWSEQAKRLFSQPIAQWSGKKR</sequence>
<organism evidence="12">
    <name type="scientific">Waddlia chondrophila 2032/99</name>
    <dbReference type="NCBI Taxonomy" id="765953"/>
    <lineage>
        <taxon>Bacteria</taxon>
        <taxon>Pseudomonadati</taxon>
        <taxon>Chlamydiota</taxon>
        <taxon>Chlamydiia</taxon>
        <taxon>Parachlamydiales</taxon>
        <taxon>Waddliaceae</taxon>
        <taxon>Waddlia</taxon>
    </lineage>
</organism>
<dbReference type="Gene3D" id="3.40.50.10930">
    <property type="match status" value="2"/>
</dbReference>
<comment type="miscellaneous">
    <text evidence="10">In the RecBCD complex, RecB has a slow 3'-5' helicase, an exonuclease activity and loads RecA onto ssDNA, RecD has a fast 5'-3' helicase activity, while RecC stimulates the ATPase and processivity of the RecB helicase and contributes to recognition of the Chi site.</text>
</comment>
<dbReference type="Pfam" id="PF04257">
    <property type="entry name" value="Exonuc_V_gamma"/>
    <property type="match status" value="1"/>
</dbReference>